<dbReference type="Pfam" id="PF05433">
    <property type="entry name" value="Rick_17kDa_Anti"/>
    <property type="match status" value="1"/>
</dbReference>
<feature type="chain" id="PRO_5007622249" evidence="1">
    <location>
        <begin position="29"/>
        <end position="161"/>
    </location>
</feature>
<evidence type="ECO:0000313" key="3">
    <source>
        <dbReference type="EMBL" id="SAK73557.1"/>
    </source>
</evidence>
<dbReference type="Proteomes" id="UP000054911">
    <property type="component" value="Unassembled WGS sequence"/>
</dbReference>
<dbReference type="RefSeq" id="WP_425266871.1">
    <property type="nucleotide sequence ID" value="NZ_FCOE02000013.1"/>
</dbReference>
<dbReference type="AlphaFoldDB" id="A0A158BWB5"/>
<name>A0A158BWB5_9BURK</name>
<keyword evidence="1" id="KW-0732">Signal</keyword>
<dbReference type="InterPro" id="IPR008816">
    <property type="entry name" value="Gly_zipper_2TM_dom"/>
</dbReference>
<keyword evidence="3" id="KW-0472">Membrane</keyword>
<evidence type="ECO:0000256" key="1">
    <source>
        <dbReference type="SAM" id="SignalP"/>
    </source>
</evidence>
<sequence>MPGFVEATIFKLISSFILVCMLSGCATADFGSPNTYQHYDVQRIGQFEQATILRVRPITIESNSGSSGIASFVSAAAGAFLGSQVIGDGSGRYVAGALSGSVSGLVAQRVSAAMSRHSGVEVFLRRANGQTVVVTQVDDQQFAAGQQVFFVSNGSGYRITH</sequence>
<feature type="domain" description="Glycine zipper 2TM" evidence="2">
    <location>
        <begin position="72"/>
        <end position="110"/>
    </location>
</feature>
<feature type="signal peptide" evidence="1">
    <location>
        <begin position="1"/>
        <end position="28"/>
    </location>
</feature>
<organism evidence="3 4">
    <name type="scientific">Caballeronia pedi</name>
    <dbReference type="NCBI Taxonomy" id="1777141"/>
    <lineage>
        <taxon>Bacteria</taxon>
        <taxon>Pseudomonadati</taxon>
        <taxon>Pseudomonadota</taxon>
        <taxon>Betaproteobacteria</taxon>
        <taxon>Burkholderiales</taxon>
        <taxon>Burkholderiaceae</taxon>
        <taxon>Caballeronia</taxon>
    </lineage>
</organism>
<reference evidence="3" key="1">
    <citation type="submission" date="2016-01" db="EMBL/GenBank/DDBJ databases">
        <authorList>
            <person name="Peeters C."/>
        </authorList>
    </citation>
    <scope>NUCLEOTIDE SEQUENCE [LARGE SCALE GENOMIC DNA]</scope>
    <source>
        <strain evidence="3">LMG 29323</strain>
    </source>
</reference>
<dbReference type="GO" id="GO:0019867">
    <property type="term" value="C:outer membrane"/>
    <property type="evidence" value="ECO:0007669"/>
    <property type="project" value="InterPro"/>
</dbReference>
<keyword evidence="4" id="KW-1185">Reference proteome</keyword>
<proteinExistence type="predicted"/>
<dbReference type="EMBL" id="FCOE02000013">
    <property type="protein sequence ID" value="SAK73557.1"/>
    <property type="molecule type" value="Genomic_DNA"/>
</dbReference>
<gene>
    <name evidence="3" type="ORF">AWB80_04118</name>
</gene>
<keyword evidence="3" id="KW-0812">Transmembrane</keyword>
<accession>A0A158BWB5</accession>
<comment type="caution">
    <text evidence="3">The sequence shown here is derived from an EMBL/GenBank/DDBJ whole genome shotgun (WGS) entry which is preliminary data.</text>
</comment>
<keyword evidence="3" id="KW-0449">Lipoprotein</keyword>
<evidence type="ECO:0000313" key="4">
    <source>
        <dbReference type="Proteomes" id="UP000054911"/>
    </source>
</evidence>
<evidence type="ECO:0000259" key="2">
    <source>
        <dbReference type="Pfam" id="PF05433"/>
    </source>
</evidence>
<protein>
    <submittedName>
        <fullName evidence="3">Outer membrane lipoprotein transmembrane</fullName>
    </submittedName>
</protein>
<dbReference type="STRING" id="1777141.AWB80_04118"/>